<dbReference type="Proteomes" id="UP000054248">
    <property type="component" value="Unassembled WGS sequence"/>
</dbReference>
<comment type="similarity">
    <text evidence="1">Belongs to the PAPS reductase family. CysH subfamily.</text>
</comment>
<dbReference type="SUPFAM" id="SSF52402">
    <property type="entry name" value="Adenine nucleotide alpha hydrolases-like"/>
    <property type="match status" value="1"/>
</dbReference>
<feature type="region of interest" description="Disordered" evidence="4">
    <location>
        <begin position="250"/>
        <end position="274"/>
    </location>
</feature>
<comment type="pathway">
    <text evidence="3">Sulfur metabolism; hydrogen sulfide biosynthesis; sulfite from sulfate.</text>
</comment>
<keyword evidence="2" id="KW-0560">Oxidoreductase</keyword>
<evidence type="ECO:0000256" key="4">
    <source>
        <dbReference type="SAM" id="MobiDB-lite"/>
    </source>
</evidence>
<dbReference type="InterPro" id="IPR002500">
    <property type="entry name" value="PAPS_reduct_dom"/>
</dbReference>
<evidence type="ECO:0000313" key="6">
    <source>
        <dbReference type="EMBL" id="KIO32856.1"/>
    </source>
</evidence>
<sequence length="274" mass="30935">MTVSIPLTQNQVDEINSHLRELSPQQILQWAVDHVPSLYQTTAFGLTGLAATDMLAKLTSTPPPLIFLDTLHHFQETIDLKNDVERRYGHPVHVFRPMGAETAEEFTLTYGERLWENNEVVYDYLVKVEPAQRAYRQLGVKAVITGRRASQGAARSTLQPLDVDETGMVKINPFWSWKFSEVKAYIDANNVPTNALLSQGYKSIGDWHSTAKSGEGDAGERAGRWAGKVKTECGLHTSYFDMKRQLKEQQEAARREEEQRQAELPVQHVTAVEV</sequence>
<evidence type="ECO:0000256" key="3">
    <source>
        <dbReference type="ARBA" id="ARBA00024327"/>
    </source>
</evidence>
<dbReference type="Pfam" id="PF01507">
    <property type="entry name" value="PAPS_reduct"/>
    <property type="match status" value="1"/>
</dbReference>
<evidence type="ECO:0000259" key="5">
    <source>
        <dbReference type="Pfam" id="PF01507"/>
    </source>
</evidence>
<reference evidence="6 7" key="1">
    <citation type="submission" date="2014-04" db="EMBL/GenBank/DDBJ databases">
        <authorList>
            <consortium name="DOE Joint Genome Institute"/>
            <person name="Kuo A."/>
            <person name="Girlanda M."/>
            <person name="Perotto S."/>
            <person name="Kohler A."/>
            <person name="Nagy L.G."/>
            <person name="Floudas D."/>
            <person name="Copeland A."/>
            <person name="Barry K.W."/>
            <person name="Cichocki N."/>
            <person name="Veneault-Fourrey C."/>
            <person name="LaButti K."/>
            <person name="Lindquist E.A."/>
            <person name="Lipzen A."/>
            <person name="Lundell T."/>
            <person name="Morin E."/>
            <person name="Murat C."/>
            <person name="Sun H."/>
            <person name="Tunlid A."/>
            <person name="Henrissat B."/>
            <person name="Grigoriev I.V."/>
            <person name="Hibbett D.S."/>
            <person name="Martin F."/>
            <person name="Nordberg H.P."/>
            <person name="Cantor M.N."/>
            <person name="Hua S.X."/>
        </authorList>
    </citation>
    <scope>NUCLEOTIDE SEQUENCE [LARGE SCALE GENOMIC DNA]</scope>
    <source>
        <strain evidence="6 7">MUT 4182</strain>
    </source>
</reference>
<feature type="compositionally biased region" description="Basic and acidic residues" evidence="4">
    <location>
        <begin position="250"/>
        <end position="261"/>
    </location>
</feature>
<dbReference type="Gene3D" id="3.40.50.620">
    <property type="entry name" value="HUPs"/>
    <property type="match status" value="1"/>
</dbReference>
<reference evidence="7" key="2">
    <citation type="submission" date="2015-01" db="EMBL/GenBank/DDBJ databases">
        <title>Evolutionary Origins and Diversification of the Mycorrhizal Mutualists.</title>
        <authorList>
            <consortium name="DOE Joint Genome Institute"/>
            <consortium name="Mycorrhizal Genomics Consortium"/>
            <person name="Kohler A."/>
            <person name="Kuo A."/>
            <person name="Nagy L.G."/>
            <person name="Floudas D."/>
            <person name="Copeland A."/>
            <person name="Barry K.W."/>
            <person name="Cichocki N."/>
            <person name="Veneault-Fourrey C."/>
            <person name="LaButti K."/>
            <person name="Lindquist E.A."/>
            <person name="Lipzen A."/>
            <person name="Lundell T."/>
            <person name="Morin E."/>
            <person name="Murat C."/>
            <person name="Riley R."/>
            <person name="Ohm R."/>
            <person name="Sun H."/>
            <person name="Tunlid A."/>
            <person name="Henrissat B."/>
            <person name="Grigoriev I.V."/>
            <person name="Hibbett D.S."/>
            <person name="Martin F."/>
        </authorList>
    </citation>
    <scope>NUCLEOTIDE SEQUENCE [LARGE SCALE GENOMIC DNA]</scope>
    <source>
        <strain evidence="7">MUT 4182</strain>
    </source>
</reference>
<proteinExistence type="inferred from homology"/>
<dbReference type="GO" id="GO:0004604">
    <property type="term" value="F:phosphoadenylyl-sulfate reductase (thioredoxin) activity"/>
    <property type="evidence" value="ECO:0007669"/>
    <property type="project" value="InterPro"/>
</dbReference>
<dbReference type="InterPro" id="IPR014729">
    <property type="entry name" value="Rossmann-like_a/b/a_fold"/>
</dbReference>
<evidence type="ECO:0000256" key="1">
    <source>
        <dbReference type="ARBA" id="ARBA00009732"/>
    </source>
</evidence>
<dbReference type="AlphaFoldDB" id="A0A0C3QU50"/>
<dbReference type="NCBIfam" id="TIGR00434">
    <property type="entry name" value="cysH"/>
    <property type="match status" value="1"/>
</dbReference>
<gene>
    <name evidence="6" type="ORF">M407DRAFT_241285</name>
</gene>
<dbReference type="CDD" id="cd23945">
    <property type="entry name" value="PAPS_reductase"/>
    <property type="match status" value="1"/>
</dbReference>
<dbReference type="STRING" id="1051891.A0A0C3QU50"/>
<dbReference type="PANTHER" id="PTHR46509">
    <property type="entry name" value="PHOSPHOADENOSINE PHOSPHOSULFATE REDUCTASE"/>
    <property type="match status" value="1"/>
</dbReference>
<dbReference type="HAMAP" id="MF_00063">
    <property type="entry name" value="CysH"/>
    <property type="match status" value="1"/>
</dbReference>
<dbReference type="GO" id="GO:0005737">
    <property type="term" value="C:cytoplasm"/>
    <property type="evidence" value="ECO:0007669"/>
    <property type="project" value="TreeGrafter"/>
</dbReference>
<accession>A0A0C3QU50</accession>
<dbReference type="OrthoDB" id="7869097at2759"/>
<dbReference type="NCBIfam" id="NF002537">
    <property type="entry name" value="PRK02090.1"/>
    <property type="match status" value="1"/>
</dbReference>
<protein>
    <recommendedName>
        <fullName evidence="5">Phosphoadenosine phosphosulphate reductase domain-containing protein</fullName>
    </recommendedName>
</protein>
<keyword evidence="7" id="KW-1185">Reference proteome</keyword>
<dbReference type="EMBL" id="KN822952">
    <property type="protein sequence ID" value="KIO32856.1"/>
    <property type="molecule type" value="Genomic_DNA"/>
</dbReference>
<dbReference type="InterPro" id="IPR004511">
    <property type="entry name" value="PAPS/APS_Rdtase"/>
</dbReference>
<name>A0A0C3QU50_9AGAM</name>
<organism evidence="6 7">
    <name type="scientific">Tulasnella calospora MUT 4182</name>
    <dbReference type="NCBI Taxonomy" id="1051891"/>
    <lineage>
        <taxon>Eukaryota</taxon>
        <taxon>Fungi</taxon>
        <taxon>Dikarya</taxon>
        <taxon>Basidiomycota</taxon>
        <taxon>Agaricomycotina</taxon>
        <taxon>Agaricomycetes</taxon>
        <taxon>Cantharellales</taxon>
        <taxon>Tulasnellaceae</taxon>
        <taxon>Tulasnella</taxon>
    </lineage>
</organism>
<dbReference type="HOGENOM" id="CLU_044089_0_1_1"/>
<dbReference type="PANTHER" id="PTHR46509:SF1">
    <property type="entry name" value="PHOSPHOADENOSINE PHOSPHOSULFATE REDUCTASE"/>
    <property type="match status" value="1"/>
</dbReference>
<feature type="domain" description="Phosphoadenosine phosphosulphate reductase" evidence="5">
    <location>
        <begin position="39"/>
        <end position="211"/>
    </location>
</feature>
<dbReference type="GO" id="GO:0019379">
    <property type="term" value="P:sulfate assimilation, phosphoadenylyl sulfate reduction by phosphoadenylyl-sulfate reductase (thioredoxin)"/>
    <property type="evidence" value="ECO:0007669"/>
    <property type="project" value="InterPro"/>
</dbReference>
<evidence type="ECO:0000313" key="7">
    <source>
        <dbReference type="Proteomes" id="UP000054248"/>
    </source>
</evidence>
<dbReference type="PIRSF" id="PIRSF000857">
    <property type="entry name" value="PAPS_reductase"/>
    <property type="match status" value="1"/>
</dbReference>
<evidence type="ECO:0000256" key="2">
    <source>
        <dbReference type="ARBA" id="ARBA00023002"/>
    </source>
</evidence>